<sequence>MSTMGPSPLPVLSMVLVTLLMLMVFNHNDVLGFQFELGFCPRPKLMNDFNLTKYLGTWHQQKFMTNLPLLSSIGKCPKQTLASINNQADTVSVINSLTFDLGYKYNFVVKGFGKAVPEEVGKLEFNLRLPGKYST</sequence>
<feature type="chain" id="PRO_5018316494" evidence="1">
    <location>
        <begin position="33"/>
        <end position="135"/>
    </location>
</feature>
<reference evidence="3" key="1">
    <citation type="submission" date="2025-08" db="UniProtKB">
        <authorList>
            <consortium name="RefSeq"/>
        </authorList>
    </citation>
    <scope>IDENTIFICATION</scope>
</reference>
<dbReference type="GeneID" id="103513092"/>
<dbReference type="InterPro" id="IPR012674">
    <property type="entry name" value="Calycin"/>
</dbReference>
<dbReference type="Proteomes" id="UP000079169">
    <property type="component" value="Unplaced"/>
</dbReference>
<proteinExistence type="predicted"/>
<organism evidence="2 3">
    <name type="scientific">Diaphorina citri</name>
    <name type="common">Asian citrus psyllid</name>
    <dbReference type="NCBI Taxonomy" id="121845"/>
    <lineage>
        <taxon>Eukaryota</taxon>
        <taxon>Metazoa</taxon>
        <taxon>Ecdysozoa</taxon>
        <taxon>Arthropoda</taxon>
        <taxon>Hexapoda</taxon>
        <taxon>Insecta</taxon>
        <taxon>Pterygota</taxon>
        <taxon>Neoptera</taxon>
        <taxon>Paraneoptera</taxon>
        <taxon>Hemiptera</taxon>
        <taxon>Sternorrhyncha</taxon>
        <taxon>Psylloidea</taxon>
        <taxon>Psyllidae</taxon>
        <taxon>Diaphorininae</taxon>
        <taxon>Diaphorina</taxon>
    </lineage>
</organism>
<evidence type="ECO:0000256" key="1">
    <source>
        <dbReference type="SAM" id="SignalP"/>
    </source>
</evidence>
<evidence type="ECO:0000313" key="3">
    <source>
        <dbReference type="RefSeq" id="XP_026682192.1"/>
    </source>
</evidence>
<gene>
    <name evidence="3" type="primary">LOC103513092</name>
</gene>
<evidence type="ECO:0000313" key="2">
    <source>
        <dbReference type="Proteomes" id="UP000079169"/>
    </source>
</evidence>
<dbReference type="RefSeq" id="XP_026682192.1">
    <property type="nucleotide sequence ID" value="XM_026826391.1"/>
</dbReference>
<feature type="signal peptide" evidence="1">
    <location>
        <begin position="1"/>
        <end position="32"/>
    </location>
</feature>
<name>A0A3Q0J132_DIACI</name>
<dbReference type="SUPFAM" id="SSF50814">
    <property type="entry name" value="Lipocalins"/>
    <property type="match status" value="1"/>
</dbReference>
<dbReference type="AlphaFoldDB" id="A0A3Q0J132"/>
<dbReference type="PaxDb" id="121845-A0A3Q0J132"/>
<protein>
    <submittedName>
        <fullName evidence="3">Uncharacterized protein LOC103513092 isoform X3</fullName>
    </submittedName>
</protein>
<keyword evidence="1" id="KW-0732">Signal</keyword>
<dbReference type="Gene3D" id="2.40.128.20">
    <property type="match status" value="1"/>
</dbReference>
<accession>A0A3Q0J132</accession>
<keyword evidence="2" id="KW-1185">Reference proteome</keyword>